<keyword evidence="6" id="KW-0966">Cell projection</keyword>
<feature type="compositionally biased region" description="Polar residues" evidence="3">
    <location>
        <begin position="322"/>
        <end position="342"/>
    </location>
</feature>
<evidence type="ECO:0000256" key="2">
    <source>
        <dbReference type="ARBA" id="ARBA00023136"/>
    </source>
</evidence>
<dbReference type="PANTHER" id="PTHR30046:SF0">
    <property type="entry name" value="FLAGELLAR M-RING PROTEIN"/>
    <property type="match status" value="1"/>
</dbReference>
<dbReference type="Proteomes" id="UP000318995">
    <property type="component" value="Unassembled WGS sequence"/>
</dbReference>
<gene>
    <name evidence="6" type="ORF">Pla111_21300</name>
</gene>
<protein>
    <submittedName>
        <fullName evidence="6">Flagellar MS-ring protein</fullName>
    </submittedName>
</protein>
<keyword evidence="4" id="KW-1133">Transmembrane helix</keyword>
<dbReference type="AlphaFoldDB" id="A0A5C5VXL4"/>
<dbReference type="Gene3D" id="3.30.300.30">
    <property type="match status" value="1"/>
</dbReference>
<proteinExistence type="predicted"/>
<organism evidence="6 7">
    <name type="scientific">Botrimarina hoheduenensis</name>
    <dbReference type="NCBI Taxonomy" id="2528000"/>
    <lineage>
        <taxon>Bacteria</taxon>
        <taxon>Pseudomonadati</taxon>
        <taxon>Planctomycetota</taxon>
        <taxon>Planctomycetia</taxon>
        <taxon>Pirellulales</taxon>
        <taxon>Lacipirellulaceae</taxon>
        <taxon>Botrimarina</taxon>
    </lineage>
</organism>
<dbReference type="Pfam" id="PF01514">
    <property type="entry name" value="YscJ_FliF"/>
    <property type="match status" value="1"/>
</dbReference>
<evidence type="ECO:0000259" key="5">
    <source>
        <dbReference type="Pfam" id="PF01514"/>
    </source>
</evidence>
<feature type="domain" description="Flagellar M-ring N-terminal" evidence="5">
    <location>
        <begin position="60"/>
        <end position="219"/>
    </location>
</feature>
<dbReference type="InterPro" id="IPR043427">
    <property type="entry name" value="YscJ/FliF"/>
</dbReference>
<comment type="caution">
    <text evidence="6">The sequence shown here is derived from an EMBL/GenBank/DDBJ whole genome shotgun (WGS) entry which is preliminary data.</text>
</comment>
<accession>A0A5C5VXL4</accession>
<name>A0A5C5VXL4_9BACT</name>
<keyword evidence="2 4" id="KW-0472">Membrane</keyword>
<evidence type="ECO:0000256" key="1">
    <source>
        <dbReference type="ARBA" id="ARBA00004370"/>
    </source>
</evidence>
<dbReference type="InterPro" id="IPR006182">
    <property type="entry name" value="FliF_N_dom"/>
</dbReference>
<feature type="region of interest" description="Disordered" evidence="3">
    <location>
        <begin position="477"/>
        <end position="536"/>
    </location>
</feature>
<feature type="transmembrane region" description="Helical" evidence="4">
    <location>
        <begin position="21"/>
        <end position="41"/>
    </location>
</feature>
<comment type="subcellular location">
    <subcellularLocation>
        <location evidence="1">Membrane</location>
    </subcellularLocation>
</comment>
<reference evidence="6 7" key="1">
    <citation type="submission" date="2019-02" db="EMBL/GenBank/DDBJ databases">
        <title>Deep-cultivation of Planctomycetes and their phenomic and genomic characterization uncovers novel biology.</title>
        <authorList>
            <person name="Wiegand S."/>
            <person name="Jogler M."/>
            <person name="Boedeker C."/>
            <person name="Pinto D."/>
            <person name="Vollmers J."/>
            <person name="Rivas-Marin E."/>
            <person name="Kohn T."/>
            <person name="Peeters S.H."/>
            <person name="Heuer A."/>
            <person name="Rast P."/>
            <person name="Oberbeckmann S."/>
            <person name="Bunk B."/>
            <person name="Jeske O."/>
            <person name="Meyerdierks A."/>
            <person name="Storesund J.E."/>
            <person name="Kallscheuer N."/>
            <person name="Luecker S."/>
            <person name="Lage O.M."/>
            <person name="Pohl T."/>
            <person name="Merkel B.J."/>
            <person name="Hornburger P."/>
            <person name="Mueller R.-W."/>
            <person name="Bruemmer F."/>
            <person name="Labrenz M."/>
            <person name="Spormann A.M."/>
            <person name="Op Den Camp H."/>
            <person name="Overmann J."/>
            <person name="Amann R."/>
            <person name="Jetten M.S.M."/>
            <person name="Mascher T."/>
            <person name="Medema M.H."/>
            <person name="Devos D.P."/>
            <person name="Kaster A.-K."/>
            <person name="Ovreas L."/>
            <person name="Rohde M."/>
            <person name="Galperin M.Y."/>
            <person name="Jogler C."/>
        </authorList>
    </citation>
    <scope>NUCLEOTIDE SEQUENCE [LARGE SCALE GENOMIC DNA]</scope>
    <source>
        <strain evidence="6 7">Pla111</strain>
    </source>
</reference>
<keyword evidence="4" id="KW-0812">Transmembrane</keyword>
<sequence>MDFVNQTIAQLKELFGTMTPGARITAGLLLAVVVVSMGYLFQQSTAGPDAYLFGGEVFSTTEISRMEGAMATAGIKGFSNENNRLRVPQSLREEAIAAIASASELPADVFGEMDEAIDGGSWLDPYEVKRQRMHAAREKQMSRIISKMPWVDRAYVLFNEEKAAGLRGERRVSAAVSVEPAVGQSITPRHVRAITSLVSGSFDIPADKVSVTDLGGDLMASDGVTADDHEQEVYRTKSRLEQQIRNKLVQQLSHIEGVGVQVNAILDETIERTFTLVKPEGQRESLVNNERTETSKQLRGAPGGRPGLEAQGPGRQGPEESLAQQELNETSLENVSSESVIGSSREERVELGPKLKEAWASIRIPRTYVEKVYRQQKQQAGEEPGETISREETKQLEAEIGQSVKLLARGILPQLALGEDDLKQVQIAFVDVLPRPEPTPPGAVSDLFAMVGPYANSIGMAGLAVFSLVMLRSIASSKGSPEPTGSFPPLRLDTGGSASGSSKGSASDDEPADADRPRLKLKRAESLKDDLTDMVGSDPDAAAAILRSWINNAG</sequence>
<dbReference type="InterPro" id="IPR045851">
    <property type="entry name" value="AMP-bd_C_sf"/>
</dbReference>
<feature type="compositionally biased region" description="Low complexity" evidence="3">
    <location>
        <begin position="495"/>
        <end position="505"/>
    </location>
</feature>
<feature type="region of interest" description="Disordered" evidence="3">
    <location>
        <begin position="281"/>
        <end position="347"/>
    </location>
</feature>
<evidence type="ECO:0000256" key="4">
    <source>
        <dbReference type="SAM" id="Phobius"/>
    </source>
</evidence>
<dbReference type="EMBL" id="SJPH01000004">
    <property type="protein sequence ID" value="TWT43180.1"/>
    <property type="molecule type" value="Genomic_DNA"/>
</dbReference>
<evidence type="ECO:0000256" key="3">
    <source>
        <dbReference type="SAM" id="MobiDB-lite"/>
    </source>
</evidence>
<keyword evidence="6" id="KW-0969">Cilium</keyword>
<feature type="compositionally biased region" description="Basic and acidic residues" evidence="3">
    <location>
        <begin position="513"/>
        <end position="531"/>
    </location>
</feature>
<dbReference type="RefSeq" id="WP_146574089.1">
    <property type="nucleotide sequence ID" value="NZ_SJPH01000004.1"/>
</dbReference>
<keyword evidence="7" id="KW-1185">Reference proteome</keyword>
<dbReference type="OrthoDB" id="268872at2"/>
<dbReference type="PANTHER" id="PTHR30046">
    <property type="entry name" value="FLAGELLAR M-RING PROTEIN"/>
    <property type="match status" value="1"/>
</dbReference>
<evidence type="ECO:0000313" key="7">
    <source>
        <dbReference type="Proteomes" id="UP000318995"/>
    </source>
</evidence>
<dbReference type="GO" id="GO:0016020">
    <property type="term" value="C:membrane"/>
    <property type="evidence" value="ECO:0007669"/>
    <property type="project" value="UniProtKB-SubCell"/>
</dbReference>
<keyword evidence="6" id="KW-0282">Flagellum</keyword>
<evidence type="ECO:0000313" key="6">
    <source>
        <dbReference type="EMBL" id="TWT43180.1"/>
    </source>
</evidence>